<reference evidence="2 3" key="1">
    <citation type="journal article" date="2017" name="Mol. Ecol.">
        <title>Comparative and population genomic landscape of Phellinus noxius: A hypervariable fungus causing root rot in trees.</title>
        <authorList>
            <person name="Chung C.L."/>
            <person name="Lee T.J."/>
            <person name="Akiba M."/>
            <person name="Lee H.H."/>
            <person name="Kuo T.H."/>
            <person name="Liu D."/>
            <person name="Ke H.M."/>
            <person name="Yokoi T."/>
            <person name="Roa M.B."/>
            <person name="Lu M.J."/>
            <person name="Chang Y.Y."/>
            <person name="Ann P.J."/>
            <person name="Tsai J.N."/>
            <person name="Chen C.Y."/>
            <person name="Tzean S.S."/>
            <person name="Ota Y."/>
            <person name="Hattori T."/>
            <person name="Sahashi N."/>
            <person name="Liou R.F."/>
            <person name="Kikuchi T."/>
            <person name="Tsai I.J."/>
        </authorList>
    </citation>
    <scope>NUCLEOTIDE SEQUENCE [LARGE SCALE GENOMIC DNA]</scope>
    <source>
        <strain evidence="2 3">FFPRI411160</strain>
    </source>
</reference>
<dbReference type="Proteomes" id="UP000217199">
    <property type="component" value="Unassembled WGS sequence"/>
</dbReference>
<evidence type="ECO:0000313" key="2">
    <source>
        <dbReference type="EMBL" id="PAV22820.1"/>
    </source>
</evidence>
<dbReference type="AlphaFoldDB" id="A0A286UT99"/>
<keyword evidence="3" id="KW-1185">Reference proteome</keyword>
<proteinExistence type="predicted"/>
<comment type="caution">
    <text evidence="2">The sequence shown here is derived from an EMBL/GenBank/DDBJ whole genome shotgun (WGS) entry which is preliminary data.</text>
</comment>
<evidence type="ECO:0000313" key="3">
    <source>
        <dbReference type="Proteomes" id="UP000217199"/>
    </source>
</evidence>
<name>A0A286UT99_9AGAM</name>
<dbReference type="EMBL" id="NBII01000002">
    <property type="protein sequence ID" value="PAV22820.1"/>
    <property type="molecule type" value="Genomic_DNA"/>
</dbReference>
<gene>
    <name evidence="2" type="ORF">PNOK_0277700</name>
</gene>
<organism evidence="2 3">
    <name type="scientific">Pyrrhoderma noxium</name>
    <dbReference type="NCBI Taxonomy" id="2282107"/>
    <lineage>
        <taxon>Eukaryota</taxon>
        <taxon>Fungi</taxon>
        <taxon>Dikarya</taxon>
        <taxon>Basidiomycota</taxon>
        <taxon>Agaricomycotina</taxon>
        <taxon>Agaricomycetes</taxon>
        <taxon>Hymenochaetales</taxon>
        <taxon>Hymenochaetaceae</taxon>
        <taxon>Pyrrhoderma</taxon>
    </lineage>
</organism>
<dbReference type="InParanoid" id="A0A286UT99"/>
<sequence length="78" mass="9065">MKKCGRQARDSGEDGYESPRPLTQTYDLNTYNSFVFDSRTRLVFIAFHCRTAALHPRHNRSYPPLRISIRSCPQAQPH</sequence>
<feature type="region of interest" description="Disordered" evidence="1">
    <location>
        <begin position="1"/>
        <end position="22"/>
    </location>
</feature>
<evidence type="ECO:0000256" key="1">
    <source>
        <dbReference type="SAM" id="MobiDB-lite"/>
    </source>
</evidence>
<protein>
    <submittedName>
        <fullName evidence="2">Uncharacterized protein</fullName>
    </submittedName>
</protein>
<accession>A0A286UT99</accession>